<dbReference type="Proteomes" id="UP001057134">
    <property type="component" value="Chromosome"/>
</dbReference>
<organism evidence="1 2">
    <name type="scientific">Paenibacillus konkukensis</name>
    <dbReference type="NCBI Taxonomy" id="2020716"/>
    <lineage>
        <taxon>Bacteria</taxon>
        <taxon>Bacillati</taxon>
        <taxon>Bacillota</taxon>
        <taxon>Bacilli</taxon>
        <taxon>Bacillales</taxon>
        <taxon>Paenibacillaceae</taxon>
        <taxon>Paenibacillus</taxon>
    </lineage>
</organism>
<protein>
    <submittedName>
        <fullName evidence="1">Uncharacterized protein</fullName>
    </submittedName>
</protein>
<evidence type="ECO:0000313" key="2">
    <source>
        <dbReference type="Proteomes" id="UP001057134"/>
    </source>
</evidence>
<keyword evidence="2" id="KW-1185">Reference proteome</keyword>
<reference evidence="1" key="1">
    <citation type="submission" date="2018-02" db="EMBL/GenBank/DDBJ databases">
        <authorList>
            <person name="Kim S.-K."/>
            <person name="Jung H.-I."/>
            <person name="Lee S.-W."/>
        </authorList>
    </citation>
    <scope>NUCLEOTIDE SEQUENCE</scope>
    <source>
        <strain evidence="1">SK3146</strain>
    </source>
</reference>
<sequence>MRIRVNERDIPVTFVSSDHKMIPQLIHALKATNGVEGQIDSFDLTALERIEVIGTEAYLYSKENSGKRYLALY</sequence>
<proteinExistence type="predicted"/>
<name>A0ABY4RSH4_9BACL</name>
<dbReference type="EMBL" id="CP027059">
    <property type="protein sequence ID" value="UQZ84359.1"/>
    <property type="molecule type" value="Genomic_DNA"/>
</dbReference>
<reference evidence="1" key="2">
    <citation type="journal article" date="2021" name="J Anim Sci Technol">
        <title>Complete genome sequence of Paenibacillus konkukensis sp. nov. SK3146 as a potential probiotic strain.</title>
        <authorList>
            <person name="Jung H.I."/>
            <person name="Park S."/>
            <person name="Niu K.M."/>
            <person name="Lee S.W."/>
            <person name="Kothari D."/>
            <person name="Yi K.J."/>
            <person name="Kim S.K."/>
        </authorList>
    </citation>
    <scope>NUCLEOTIDE SEQUENCE</scope>
    <source>
        <strain evidence="1">SK3146</strain>
    </source>
</reference>
<gene>
    <name evidence="1" type="ORF">SK3146_03605</name>
</gene>
<accession>A0ABY4RSH4</accession>
<evidence type="ECO:0000313" key="1">
    <source>
        <dbReference type="EMBL" id="UQZ84359.1"/>
    </source>
</evidence>